<comment type="caution">
    <text evidence="1">The sequence shown here is derived from an EMBL/GenBank/DDBJ whole genome shotgun (WGS) entry which is preliminary data.</text>
</comment>
<proteinExistence type="predicted"/>
<accession>A0A2S4KUC2</accession>
<dbReference type="AlphaFoldDB" id="A0A2S4KUC2"/>
<evidence type="ECO:0000313" key="2">
    <source>
        <dbReference type="Proteomes" id="UP000237481"/>
    </source>
</evidence>
<evidence type="ECO:0000313" key="1">
    <source>
        <dbReference type="EMBL" id="POR33799.1"/>
    </source>
</evidence>
<dbReference type="EMBL" id="PKSG01000646">
    <property type="protein sequence ID" value="POR33799.1"/>
    <property type="molecule type" value="Genomic_DNA"/>
</dbReference>
<keyword evidence="2" id="KW-1185">Reference proteome</keyword>
<dbReference type="OrthoDB" id="5234589at2759"/>
<dbReference type="Proteomes" id="UP000237481">
    <property type="component" value="Unassembled WGS sequence"/>
</dbReference>
<protein>
    <submittedName>
        <fullName evidence="1">Uncharacterized protein</fullName>
    </submittedName>
</protein>
<reference evidence="1 2" key="1">
    <citation type="submission" date="2018-01" db="EMBL/GenBank/DDBJ databases">
        <title>Harnessing the power of phylogenomics to disentangle the directionality and signatures of interkingdom host jumping in the parasitic fungal genus Tolypocladium.</title>
        <authorList>
            <person name="Quandt C.A."/>
            <person name="Patterson W."/>
            <person name="Spatafora J.W."/>
        </authorList>
    </citation>
    <scope>NUCLEOTIDE SEQUENCE [LARGE SCALE GENOMIC DNA]</scope>
    <source>
        <strain evidence="1 2">NRBC 100945</strain>
    </source>
</reference>
<sequence>MADTQSFSEQPSLPPLTAPILRTLTQGVPDNMKIDAPIPEARAVTEDRLKDFDLGNVSHVVVQQEQVFRYIGYEFDSNWPTPYWMFLGKITAKAIYDDPAVLLLLNFVRVRTREFIGFTAAKWAEIAKARRRSGTIEQLGLPPLNVIEVDIKRPQPGKPLEVFWKPARGVITERIRSWNKELDRKDLSRATT</sequence>
<gene>
    <name evidence="1" type="ORF">TPAR_05991</name>
</gene>
<organism evidence="1 2">
    <name type="scientific">Tolypocladium paradoxum</name>
    <dbReference type="NCBI Taxonomy" id="94208"/>
    <lineage>
        <taxon>Eukaryota</taxon>
        <taxon>Fungi</taxon>
        <taxon>Dikarya</taxon>
        <taxon>Ascomycota</taxon>
        <taxon>Pezizomycotina</taxon>
        <taxon>Sordariomycetes</taxon>
        <taxon>Hypocreomycetidae</taxon>
        <taxon>Hypocreales</taxon>
        <taxon>Ophiocordycipitaceae</taxon>
        <taxon>Tolypocladium</taxon>
    </lineage>
</organism>
<name>A0A2S4KUC2_9HYPO</name>